<feature type="transmembrane region" description="Helical" evidence="8">
    <location>
        <begin position="166"/>
        <end position="184"/>
    </location>
</feature>
<evidence type="ECO:0000256" key="4">
    <source>
        <dbReference type="ARBA" id="ARBA00022692"/>
    </source>
</evidence>
<keyword evidence="10" id="KW-1185">Reference proteome</keyword>
<keyword evidence="5 8" id="KW-1133">Transmembrane helix</keyword>
<keyword evidence="3" id="KW-0813">Transport</keyword>
<organism evidence="9 10">
    <name type="scientific">Diatraea saccharalis</name>
    <name type="common">sugarcane borer</name>
    <dbReference type="NCBI Taxonomy" id="40085"/>
    <lineage>
        <taxon>Eukaryota</taxon>
        <taxon>Metazoa</taxon>
        <taxon>Ecdysozoa</taxon>
        <taxon>Arthropoda</taxon>
        <taxon>Hexapoda</taxon>
        <taxon>Insecta</taxon>
        <taxon>Pterygota</taxon>
        <taxon>Neoptera</taxon>
        <taxon>Endopterygota</taxon>
        <taxon>Lepidoptera</taxon>
        <taxon>Glossata</taxon>
        <taxon>Ditrysia</taxon>
        <taxon>Pyraloidea</taxon>
        <taxon>Crambidae</taxon>
        <taxon>Crambinae</taxon>
        <taxon>Diatraea</taxon>
    </lineage>
</organism>
<reference evidence="9" key="2">
    <citation type="submission" date="2022-10" db="EMBL/GenBank/DDBJ databases">
        <authorList>
            <consortium name="ENA_rothamsted_submissions"/>
            <consortium name="culmorum"/>
            <person name="King R."/>
        </authorList>
    </citation>
    <scope>NUCLEOTIDE SEQUENCE</scope>
</reference>
<dbReference type="PANTHER" id="PTHR14233">
    <property type="entry name" value="DUF914-RELATED"/>
    <property type="match status" value="1"/>
</dbReference>
<evidence type="ECO:0000313" key="10">
    <source>
        <dbReference type="Proteomes" id="UP001153714"/>
    </source>
</evidence>
<dbReference type="GO" id="GO:0016020">
    <property type="term" value="C:membrane"/>
    <property type="evidence" value="ECO:0007669"/>
    <property type="project" value="UniProtKB-SubCell"/>
</dbReference>
<feature type="transmembrane region" description="Helical" evidence="8">
    <location>
        <begin position="60"/>
        <end position="79"/>
    </location>
</feature>
<feature type="transmembrane region" description="Helical" evidence="8">
    <location>
        <begin position="133"/>
        <end position="154"/>
    </location>
</feature>
<evidence type="ECO:0000256" key="7">
    <source>
        <dbReference type="ARBA" id="ARBA00037727"/>
    </source>
</evidence>
<dbReference type="Proteomes" id="UP001153714">
    <property type="component" value="Chromosome 18"/>
</dbReference>
<keyword evidence="6 8" id="KW-0472">Membrane</keyword>
<keyword evidence="4 8" id="KW-0812">Transmembrane</keyword>
<proteinExistence type="inferred from homology"/>
<feature type="transmembrane region" description="Helical" evidence="8">
    <location>
        <begin position="204"/>
        <end position="228"/>
    </location>
</feature>
<dbReference type="AlphaFoldDB" id="A0A9N9R0Y2"/>
<name>A0A9N9R0Y2_9NEOP</name>
<evidence type="ECO:0000256" key="5">
    <source>
        <dbReference type="ARBA" id="ARBA00022989"/>
    </source>
</evidence>
<dbReference type="Pfam" id="PF06027">
    <property type="entry name" value="SLC35F"/>
    <property type="match status" value="2"/>
</dbReference>
<evidence type="ECO:0000256" key="2">
    <source>
        <dbReference type="ARBA" id="ARBA00007863"/>
    </source>
</evidence>
<evidence type="ECO:0000256" key="6">
    <source>
        <dbReference type="ARBA" id="ARBA00023136"/>
    </source>
</evidence>
<feature type="transmembrane region" description="Helical" evidence="8">
    <location>
        <begin position="100"/>
        <end position="121"/>
    </location>
</feature>
<gene>
    <name evidence="9" type="ORF">DIATSA_LOCUS5531</name>
</gene>
<dbReference type="EMBL" id="OU893349">
    <property type="protein sequence ID" value="CAG9787663.1"/>
    <property type="molecule type" value="Genomic_DNA"/>
</dbReference>
<evidence type="ECO:0000256" key="8">
    <source>
        <dbReference type="SAM" id="Phobius"/>
    </source>
</evidence>
<sequence>MEDSSFSAKLESYFLELGRWKVWRSIILGQVLSLLLSGKCILTTLLQSATWQFPTTGQLVLPYITLFILFTPTLLCNGLKKISNGVGAALVGGAWRGQRLGVAHVAGATLGLMAVVCVVWADVEGAPTDGKNQLVGDMLCLGGSLLYATVTVLQEMMLKTQSCSDYLALLGLIGSLVSCTQTFFLEFSELITFNWYELDTIIQLGSYCSFHALYFLSYLLAMVGVFLFSARPTSAPPPPVALPQLVHDSVQSQDNVSM</sequence>
<evidence type="ECO:0000256" key="1">
    <source>
        <dbReference type="ARBA" id="ARBA00004141"/>
    </source>
</evidence>
<dbReference type="OrthoDB" id="429955at2759"/>
<dbReference type="InterPro" id="IPR052221">
    <property type="entry name" value="SLC35F_Transporter"/>
</dbReference>
<feature type="transmembrane region" description="Helical" evidence="8">
    <location>
        <begin position="26"/>
        <end position="48"/>
    </location>
</feature>
<protein>
    <submittedName>
        <fullName evidence="9">Uncharacterized protein</fullName>
    </submittedName>
</protein>
<accession>A0A9N9R0Y2</accession>
<reference evidence="9" key="1">
    <citation type="submission" date="2021-12" db="EMBL/GenBank/DDBJ databases">
        <authorList>
            <person name="King R."/>
        </authorList>
    </citation>
    <scope>NUCLEOTIDE SEQUENCE</scope>
</reference>
<dbReference type="PANTHER" id="PTHR14233:SF4">
    <property type="entry name" value="SOLUTE CARRIER FAMILY 35 MEMBER F2"/>
    <property type="match status" value="1"/>
</dbReference>
<dbReference type="GO" id="GO:0022857">
    <property type="term" value="F:transmembrane transporter activity"/>
    <property type="evidence" value="ECO:0007669"/>
    <property type="project" value="InterPro"/>
</dbReference>
<evidence type="ECO:0000313" key="9">
    <source>
        <dbReference type="EMBL" id="CAG9787663.1"/>
    </source>
</evidence>
<dbReference type="InterPro" id="IPR009262">
    <property type="entry name" value="SLC35_F1/F2/F6"/>
</dbReference>
<evidence type="ECO:0000256" key="3">
    <source>
        <dbReference type="ARBA" id="ARBA00022448"/>
    </source>
</evidence>
<comment type="function">
    <text evidence="7">Putative solute transporter.</text>
</comment>
<comment type="similarity">
    <text evidence="2">Belongs to the SLC35F solute transporter family.</text>
</comment>
<comment type="subcellular location">
    <subcellularLocation>
        <location evidence="1">Membrane</location>
        <topology evidence="1">Multi-pass membrane protein</topology>
    </subcellularLocation>
</comment>